<evidence type="ECO:0000259" key="21">
    <source>
        <dbReference type="PROSITE" id="PS51671"/>
    </source>
</evidence>
<evidence type="ECO:0000259" key="19">
    <source>
        <dbReference type="PROSITE" id="PS51168"/>
    </source>
</evidence>
<dbReference type="InterPro" id="IPR008242">
    <property type="entry name" value="Chor_mutase/pphenate_deHydtase"/>
</dbReference>
<dbReference type="Gene3D" id="3.30.70.260">
    <property type="match status" value="1"/>
</dbReference>
<dbReference type="InterPro" id="IPR018528">
    <property type="entry name" value="Preph_deHydtase_CS"/>
</dbReference>
<comment type="caution">
    <text evidence="22">The sequence shown here is derived from an EMBL/GenBank/DDBJ whole genome shotgun (WGS) entry which is preliminary data.</text>
</comment>
<dbReference type="InterPro" id="IPR002912">
    <property type="entry name" value="ACT_dom"/>
</dbReference>
<dbReference type="Pfam" id="PF01842">
    <property type="entry name" value="ACT"/>
    <property type="match status" value="1"/>
</dbReference>
<evidence type="ECO:0000256" key="1">
    <source>
        <dbReference type="ARBA" id="ARBA00000824"/>
    </source>
</evidence>
<evidence type="ECO:0000313" key="23">
    <source>
        <dbReference type="Proteomes" id="UP000731465"/>
    </source>
</evidence>
<dbReference type="RefSeq" id="WP_219936325.1">
    <property type="nucleotide sequence ID" value="NZ_JAGFNY010000002.1"/>
</dbReference>
<keyword evidence="12" id="KW-0584">Phenylalanine biosynthesis</keyword>
<keyword evidence="10" id="KW-0028">Amino-acid biosynthesis</keyword>
<feature type="domain" description="ACT" evidence="21">
    <location>
        <begin position="299"/>
        <end position="379"/>
    </location>
</feature>
<keyword evidence="9" id="KW-0963">Cytoplasm</keyword>
<accession>A0ABS7DE77</accession>
<feature type="domain" description="Prephenate dehydratase" evidence="20">
    <location>
        <begin position="103"/>
        <end position="284"/>
    </location>
</feature>
<dbReference type="PROSITE" id="PS00857">
    <property type="entry name" value="PREPHENATE_DEHYDR_1"/>
    <property type="match status" value="1"/>
</dbReference>
<keyword evidence="14 22" id="KW-0456">Lyase</keyword>
<dbReference type="EC" id="4.2.1.51" evidence="7"/>
<dbReference type="CDD" id="cd13631">
    <property type="entry name" value="PBP2_Ct-PDT_like"/>
    <property type="match status" value="1"/>
</dbReference>
<dbReference type="InterPro" id="IPR001086">
    <property type="entry name" value="Preph_deHydtase"/>
</dbReference>
<dbReference type="PANTHER" id="PTHR21022:SF19">
    <property type="entry name" value="PREPHENATE DEHYDRATASE-RELATED"/>
    <property type="match status" value="1"/>
</dbReference>
<dbReference type="Pfam" id="PF01817">
    <property type="entry name" value="CM_2"/>
    <property type="match status" value="1"/>
</dbReference>
<proteinExistence type="predicted"/>
<comment type="catalytic activity">
    <reaction evidence="1">
        <text>chorismate = prephenate</text>
        <dbReference type="Rhea" id="RHEA:13897"/>
        <dbReference type="ChEBI" id="CHEBI:29748"/>
        <dbReference type="ChEBI" id="CHEBI:29934"/>
        <dbReference type="EC" id="5.4.99.5"/>
    </reaction>
</comment>
<evidence type="ECO:0000256" key="11">
    <source>
        <dbReference type="ARBA" id="ARBA00023141"/>
    </source>
</evidence>
<evidence type="ECO:0000256" key="10">
    <source>
        <dbReference type="ARBA" id="ARBA00022605"/>
    </source>
</evidence>
<dbReference type="EC" id="5.4.99.5" evidence="6"/>
<comment type="function">
    <text evidence="2">Catalyzes the Claisen rearrangement of chorismate to prephenate and the decarboxylation/dehydration of prephenate to phenylpyruvate.</text>
</comment>
<organism evidence="22 23">
    <name type="scientific">Succinivibrio faecicola</name>
    <dbReference type="NCBI Taxonomy" id="2820300"/>
    <lineage>
        <taxon>Bacteria</taxon>
        <taxon>Pseudomonadati</taxon>
        <taxon>Pseudomonadota</taxon>
        <taxon>Gammaproteobacteria</taxon>
        <taxon>Aeromonadales</taxon>
        <taxon>Succinivibrionaceae</taxon>
        <taxon>Succinivibrio</taxon>
    </lineage>
</organism>
<dbReference type="Gene3D" id="3.40.190.10">
    <property type="entry name" value="Periplasmic binding protein-like II"/>
    <property type="match status" value="2"/>
</dbReference>
<dbReference type="SMART" id="SM00830">
    <property type="entry name" value="CM_2"/>
    <property type="match status" value="1"/>
</dbReference>
<keyword evidence="15" id="KW-0511">Multifunctional enzyme</keyword>
<dbReference type="PIRSF" id="PIRSF001500">
    <property type="entry name" value="Chor_mut_pdt_Ppr"/>
    <property type="match status" value="1"/>
</dbReference>
<dbReference type="PANTHER" id="PTHR21022">
    <property type="entry name" value="PREPHENATE DEHYDRATASE P PROTEIN"/>
    <property type="match status" value="1"/>
</dbReference>
<dbReference type="SUPFAM" id="SSF53850">
    <property type="entry name" value="Periplasmic binding protein-like II"/>
    <property type="match status" value="1"/>
</dbReference>
<evidence type="ECO:0000256" key="9">
    <source>
        <dbReference type="ARBA" id="ARBA00022490"/>
    </source>
</evidence>
<dbReference type="InterPro" id="IPR036263">
    <property type="entry name" value="Chorismate_II_sf"/>
</dbReference>
<dbReference type="SUPFAM" id="SSF55021">
    <property type="entry name" value="ACT-like"/>
    <property type="match status" value="1"/>
</dbReference>
<dbReference type="InterPro" id="IPR045865">
    <property type="entry name" value="ACT-like_dom_sf"/>
</dbReference>
<evidence type="ECO:0000256" key="13">
    <source>
        <dbReference type="ARBA" id="ARBA00023235"/>
    </source>
</evidence>
<evidence type="ECO:0000256" key="15">
    <source>
        <dbReference type="ARBA" id="ARBA00023268"/>
    </source>
</evidence>
<evidence type="ECO:0000256" key="4">
    <source>
        <dbReference type="ARBA" id="ARBA00004741"/>
    </source>
</evidence>
<evidence type="ECO:0000256" key="12">
    <source>
        <dbReference type="ARBA" id="ARBA00023222"/>
    </source>
</evidence>
<evidence type="ECO:0000256" key="7">
    <source>
        <dbReference type="ARBA" id="ARBA00013147"/>
    </source>
</evidence>
<dbReference type="EMBL" id="JAGFNY010000002">
    <property type="protein sequence ID" value="MBW7569605.1"/>
    <property type="molecule type" value="Genomic_DNA"/>
</dbReference>
<comment type="catalytic activity">
    <reaction evidence="18">
        <text>prephenate + H(+) = 3-phenylpyruvate + CO2 + H2O</text>
        <dbReference type="Rhea" id="RHEA:21648"/>
        <dbReference type="ChEBI" id="CHEBI:15377"/>
        <dbReference type="ChEBI" id="CHEBI:15378"/>
        <dbReference type="ChEBI" id="CHEBI:16526"/>
        <dbReference type="ChEBI" id="CHEBI:18005"/>
        <dbReference type="ChEBI" id="CHEBI:29934"/>
        <dbReference type="EC" id="4.2.1.51"/>
    </reaction>
</comment>
<dbReference type="SUPFAM" id="SSF48600">
    <property type="entry name" value="Chorismate mutase II"/>
    <property type="match status" value="1"/>
</dbReference>
<dbReference type="PROSITE" id="PS51171">
    <property type="entry name" value="PREPHENATE_DEHYDR_3"/>
    <property type="match status" value="1"/>
</dbReference>
<dbReference type="Proteomes" id="UP000731465">
    <property type="component" value="Unassembled WGS sequence"/>
</dbReference>
<comment type="subcellular location">
    <subcellularLocation>
        <location evidence="3">Cytoplasm</location>
    </subcellularLocation>
</comment>
<comment type="pathway">
    <text evidence="5">Metabolic intermediate biosynthesis; prephenate biosynthesis; prephenate from chorismate: step 1/1.</text>
</comment>
<dbReference type="PROSITE" id="PS51671">
    <property type="entry name" value="ACT"/>
    <property type="match status" value="1"/>
</dbReference>
<dbReference type="NCBIfam" id="NF008865">
    <property type="entry name" value="PRK11898.1"/>
    <property type="match status" value="1"/>
</dbReference>
<evidence type="ECO:0000256" key="14">
    <source>
        <dbReference type="ARBA" id="ARBA00023239"/>
    </source>
</evidence>
<evidence type="ECO:0000256" key="16">
    <source>
        <dbReference type="ARBA" id="ARBA00031175"/>
    </source>
</evidence>
<keyword evidence="11" id="KW-0057">Aromatic amino acid biosynthesis</keyword>
<comment type="pathway">
    <text evidence="4">Amino-acid biosynthesis; L-phenylalanine biosynthesis; phenylpyruvate from prephenate: step 1/1.</text>
</comment>
<evidence type="ECO:0000259" key="20">
    <source>
        <dbReference type="PROSITE" id="PS51171"/>
    </source>
</evidence>
<evidence type="ECO:0000256" key="5">
    <source>
        <dbReference type="ARBA" id="ARBA00004817"/>
    </source>
</evidence>
<evidence type="ECO:0000256" key="17">
    <source>
        <dbReference type="ARBA" id="ARBA00031520"/>
    </source>
</evidence>
<reference evidence="22 23" key="1">
    <citation type="submission" date="2021-03" db="EMBL/GenBank/DDBJ databases">
        <title>Succinivibrio sp. nov. isolated from feces of cow.</title>
        <authorList>
            <person name="Choi J.-Y."/>
        </authorList>
    </citation>
    <scope>NUCLEOTIDE SEQUENCE [LARGE SCALE GENOMIC DNA]</scope>
    <source>
        <strain evidence="22 23">AGMB01872</strain>
    </source>
</reference>
<evidence type="ECO:0000256" key="6">
    <source>
        <dbReference type="ARBA" id="ARBA00012404"/>
    </source>
</evidence>
<dbReference type="GO" id="GO:0004664">
    <property type="term" value="F:prephenate dehydratase activity"/>
    <property type="evidence" value="ECO:0007669"/>
    <property type="project" value="UniProtKB-EC"/>
</dbReference>
<evidence type="ECO:0000256" key="18">
    <source>
        <dbReference type="ARBA" id="ARBA00047848"/>
    </source>
</evidence>
<dbReference type="PROSITE" id="PS51168">
    <property type="entry name" value="CHORISMATE_MUT_2"/>
    <property type="match status" value="1"/>
</dbReference>
<protein>
    <recommendedName>
        <fullName evidence="8">Bifunctional chorismate mutase/prephenate dehydratase</fullName>
        <ecNumber evidence="7">4.2.1.51</ecNumber>
        <ecNumber evidence="6">5.4.99.5</ecNumber>
    </recommendedName>
    <alternativeName>
        <fullName evidence="17">Chorismate mutase-prephenate dehydratase</fullName>
    </alternativeName>
    <alternativeName>
        <fullName evidence="16">p-protein</fullName>
    </alternativeName>
</protein>
<evidence type="ECO:0000256" key="8">
    <source>
        <dbReference type="ARBA" id="ARBA00014401"/>
    </source>
</evidence>
<feature type="domain" description="Chorismate mutase" evidence="19">
    <location>
        <begin position="1"/>
        <end position="89"/>
    </location>
</feature>
<dbReference type="Gene3D" id="1.20.59.10">
    <property type="entry name" value="Chorismate mutase"/>
    <property type="match status" value="1"/>
</dbReference>
<dbReference type="CDD" id="cd04905">
    <property type="entry name" value="ACT_CM-PDT"/>
    <property type="match status" value="1"/>
</dbReference>
<evidence type="ECO:0000313" key="22">
    <source>
        <dbReference type="EMBL" id="MBW7569605.1"/>
    </source>
</evidence>
<gene>
    <name evidence="22" type="primary">pheA</name>
    <name evidence="22" type="ORF">J5V48_01710</name>
</gene>
<dbReference type="Pfam" id="PF00800">
    <property type="entry name" value="PDT"/>
    <property type="match status" value="1"/>
</dbReference>
<evidence type="ECO:0000256" key="2">
    <source>
        <dbReference type="ARBA" id="ARBA00002364"/>
    </source>
</evidence>
<keyword evidence="23" id="KW-1185">Reference proteome</keyword>
<dbReference type="InterPro" id="IPR002701">
    <property type="entry name" value="CM_II_prokaryot"/>
</dbReference>
<dbReference type="InterPro" id="IPR036979">
    <property type="entry name" value="CM_dom_sf"/>
</dbReference>
<sequence length="387" mass="43163">MRDLLQCRDDIDRIDNEIIRLLTERMDVANDIAQYKLANNQSITDAKREHSKLVTLRKKAKDAGLSPSYITDLFKTIIKHTCCAEQQYIIAKANSDTIVRDTSVAYLGTKGSYSHIATIRYLEGFKGKIDAQGCSSFTQIVSSVENSKCEFGILPIENSSSGSINDVLDTIQNTKASIVGEIFVPIDHSILGVEKTDLSEITDIYSHPQPLTQCSMWIEKMLPNVNVHYTSATTEAMEIVANMKDPHHVAIGSHMAADLYNLTPIADHISNNPNNFTRFIAISMTAVNIPETIAAKTSLAFSVQKYQPGSLIKVLNEFSKRNINVTKLISRPRIDSNKDVWEEIFFADVQANVNDAAMQEILDSIKPYTNFMKVLGCYASSEIQQNK</sequence>
<name>A0ABS7DE77_9GAMM</name>
<evidence type="ECO:0000256" key="3">
    <source>
        <dbReference type="ARBA" id="ARBA00004496"/>
    </source>
</evidence>
<keyword evidence="13" id="KW-0413">Isomerase</keyword>